<comment type="similarity">
    <text evidence="2 6">Belongs to the plant self-incompatibility (S1) protein family.</text>
</comment>
<evidence type="ECO:0000256" key="2">
    <source>
        <dbReference type="ARBA" id="ARBA00005581"/>
    </source>
</evidence>
<dbReference type="EMBL" id="JAJSOW010000003">
    <property type="protein sequence ID" value="KAI9196746.1"/>
    <property type="molecule type" value="Genomic_DNA"/>
</dbReference>
<dbReference type="PANTHER" id="PTHR31232">
    <property type="match status" value="1"/>
</dbReference>
<proteinExistence type="inferred from homology"/>
<reference evidence="7" key="2">
    <citation type="submission" date="2023-02" db="EMBL/GenBank/DDBJ databases">
        <authorList>
            <person name="Swenson N.G."/>
            <person name="Wegrzyn J.L."/>
            <person name="Mcevoy S.L."/>
        </authorList>
    </citation>
    <scope>NUCLEOTIDE SEQUENCE</scope>
    <source>
        <strain evidence="7">91603</strain>
        <tissue evidence="7">Leaf</tissue>
    </source>
</reference>
<keyword evidence="5" id="KW-0732">Signal</keyword>
<comment type="subcellular location">
    <subcellularLocation>
        <location evidence="1 6">Secreted</location>
    </subcellularLocation>
</comment>
<dbReference type="InterPro" id="IPR010264">
    <property type="entry name" value="Self-incomp_S1"/>
</dbReference>
<comment type="caution">
    <text evidence="7">The sequence shown here is derived from an EMBL/GenBank/DDBJ whole genome shotgun (WGS) entry which is preliminary data.</text>
</comment>
<dbReference type="GO" id="GO:0060320">
    <property type="term" value="P:rejection of self pollen"/>
    <property type="evidence" value="ECO:0007669"/>
    <property type="project" value="UniProtKB-KW"/>
</dbReference>
<keyword evidence="8" id="KW-1185">Reference proteome</keyword>
<keyword evidence="4 6" id="KW-0964">Secreted</keyword>
<protein>
    <recommendedName>
        <fullName evidence="6">S-protein homolog</fullName>
    </recommendedName>
</protein>
<dbReference type="PANTHER" id="PTHR31232:SF43">
    <property type="entry name" value="S-PROTEIN HOMOLOG 29-RELATED"/>
    <property type="match status" value="1"/>
</dbReference>
<name>A0AAD5JN68_ACENE</name>
<evidence type="ECO:0000256" key="6">
    <source>
        <dbReference type="RuleBase" id="RU367044"/>
    </source>
</evidence>
<evidence type="ECO:0000313" key="7">
    <source>
        <dbReference type="EMBL" id="KAI9196746.1"/>
    </source>
</evidence>
<dbReference type="Proteomes" id="UP001064489">
    <property type="component" value="Chromosome 1"/>
</dbReference>
<evidence type="ECO:0000256" key="4">
    <source>
        <dbReference type="ARBA" id="ARBA00022525"/>
    </source>
</evidence>
<evidence type="ECO:0000313" key="8">
    <source>
        <dbReference type="Proteomes" id="UP001064489"/>
    </source>
</evidence>
<sequence length="153" mass="17384">MITKSDFVAIVKFTSMSPPLRKLIISLVIILVVSSSSVCNAFGLTPEVHVQVTNDLGAGLDLTLHCKSGDDDLCKRVVPFRESYVFHFGESVMGRTLFFCTMAWKEELHRFDVYKQYRDDDKCGKHCLWVIKPTGPCLMINQTTINLCYQWPS</sequence>
<evidence type="ECO:0000256" key="1">
    <source>
        <dbReference type="ARBA" id="ARBA00004613"/>
    </source>
</evidence>
<dbReference type="AlphaFoldDB" id="A0AAD5JN68"/>
<dbReference type="GO" id="GO:0005576">
    <property type="term" value="C:extracellular region"/>
    <property type="evidence" value="ECO:0007669"/>
    <property type="project" value="UniProtKB-SubCell"/>
</dbReference>
<organism evidence="7 8">
    <name type="scientific">Acer negundo</name>
    <name type="common">Box elder</name>
    <dbReference type="NCBI Taxonomy" id="4023"/>
    <lineage>
        <taxon>Eukaryota</taxon>
        <taxon>Viridiplantae</taxon>
        <taxon>Streptophyta</taxon>
        <taxon>Embryophyta</taxon>
        <taxon>Tracheophyta</taxon>
        <taxon>Spermatophyta</taxon>
        <taxon>Magnoliopsida</taxon>
        <taxon>eudicotyledons</taxon>
        <taxon>Gunneridae</taxon>
        <taxon>Pentapetalae</taxon>
        <taxon>rosids</taxon>
        <taxon>malvids</taxon>
        <taxon>Sapindales</taxon>
        <taxon>Sapindaceae</taxon>
        <taxon>Hippocastanoideae</taxon>
        <taxon>Acereae</taxon>
        <taxon>Acer</taxon>
    </lineage>
</organism>
<evidence type="ECO:0000256" key="3">
    <source>
        <dbReference type="ARBA" id="ARBA00022471"/>
    </source>
</evidence>
<evidence type="ECO:0000256" key="5">
    <source>
        <dbReference type="ARBA" id="ARBA00022729"/>
    </source>
</evidence>
<gene>
    <name evidence="7" type="ORF">LWI28_026672</name>
</gene>
<accession>A0AAD5JN68</accession>
<dbReference type="Pfam" id="PF05938">
    <property type="entry name" value="Self-incomp_S1"/>
    <property type="match status" value="1"/>
</dbReference>
<reference evidence="7" key="1">
    <citation type="journal article" date="2022" name="Plant J.">
        <title>Strategies of tolerance reflected in two North American maple genomes.</title>
        <authorList>
            <person name="McEvoy S.L."/>
            <person name="Sezen U.U."/>
            <person name="Trouern-Trend A."/>
            <person name="McMahon S.M."/>
            <person name="Schaberg P.G."/>
            <person name="Yang J."/>
            <person name="Wegrzyn J.L."/>
            <person name="Swenson N.G."/>
        </authorList>
    </citation>
    <scope>NUCLEOTIDE SEQUENCE</scope>
    <source>
        <strain evidence="7">91603</strain>
    </source>
</reference>
<keyword evidence="3 6" id="KW-0713">Self-incompatibility</keyword>